<dbReference type="Pfam" id="PF13276">
    <property type="entry name" value="HTH_21"/>
    <property type="match status" value="1"/>
</dbReference>
<dbReference type="EMBL" id="VFPA01000003">
    <property type="protein sequence ID" value="TQM09652.1"/>
    <property type="molecule type" value="Genomic_DNA"/>
</dbReference>
<dbReference type="InterPro" id="IPR050900">
    <property type="entry name" value="Transposase_IS3/IS150/IS904"/>
</dbReference>
<sequence length="285" mass="32370">MKIAPGTYYKWLTCPVRPRELEEAYLVNAIVDLYRRNKRVYGVRKMWHAARRAGLRIGRDQVGRLMRIAGIQGVRRGAHRTVTTSRDERAPRHPDLVKRGWKTPNRPDAIWVADFTYVWTASGFCYVSFITDVYSRRILGWRASMSKTSDLVTAALAQALSARRRASSEFTARGLIHHSDAGSQYTALAFTEELAEAGIAGSIGTVGDALDNALMESTIGLYKTELIVPGASRRNWVGLRQVERETAEWVRWYNHERIHSSIDYMTPIEREVMYAHTIAQRGEVA</sequence>
<dbReference type="Proteomes" id="UP000315677">
    <property type="component" value="Unassembled WGS sequence"/>
</dbReference>
<dbReference type="NCBIfam" id="NF033516">
    <property type="entry name" value="transpos_IS3"/>
    <property type="match status" value="1"/>
</dbReference>
<dbReference type="PROSITE" id="PS50994">
    <property type="entry name" value="INTEGRASE"/>
    <property type="match status" value="1"/>
</dbReference>
<dbReference type="PANTHER" id="PTHR46889">
    <property type="entry name" value="TRANSPOSASE INSF FOR INSERTION SEQUENCE IS3B-RELATED"/>
    <property type="match status" value="1"/>
</dbReference>
<reference evidence="3 4" key="1">
    <citation type="submission" date="2019-06" db="EMBL/GenBank/DDBJ databases">
        <title>Sequencing the genomes of 1000 actinobacteria strains.</title>
        <authorList>
            <person name="Klenk H.-P."/>
        </authorList>
    </citation>
    <scope>NUCLEOTIDE SEQUENCE [LARGE SCALE GENOMIC DNA]</scope>
    <source>
        <strain evidence="3 4">DSM 45301</strain>
    </source>
</reference>
<protein>
    <submittedName>
        <fullName evidence="3">Transposase InsO family protein</fullName>
    </submittedName>
</protein>
<dbReference type="InterPro" id="IPR012337">
    <property type="entry name" value="RNaseH-like_sf"/>
</dbReference>
<dbReference type="InterPro" id="IPR036397">
    <property type="entry name" value="RNaseH_sf"/>
</dbReference>
<evidence type="ECO:0000256" key="1">
    <source>
        <dbReference type="ARBA" id="ARBA00002286"/>
    </source>
</evidence>
<evidence type="ECO:0000313" key="4">
    <source>
        <dbReference type="Proteomes" id="UP000315677"/>
    </source>
</evidence>
<comment type="caution">
    <text evidence="3">The sequence shown here is derived from an EMBL/GenBank/DDBJ whole genome shotgun (WGS) entry which is preliminary data.</text>
</comment>
<dbReference type="Pfam" id="PF13333">
    <property type="entry name" value="rve_2"/>
    <property type="match status" value="1"/>
</dbReference>
<keyword evidence="4" id="KW-1185">Reference proteome</keyword>
<dbReference type="InterPro" id="IPR025948">
    <property type="entry name" value="HTH-like_dom"/>
</dbReference>
<dbReference type="InterPro" id="IPR001584">
    <property type="entry name" value="Integrase_cat-core"/>
</dbReference>
<dbReference type="InterPro" id="IPR048020">
    <property type="entry name" value="Transpos_IS3"/>
</dbReference>
<dbReference type="Gene3D" id="3.30.420.10">
    <property type="entry name" value="Ribonuclease H-like superfamily/Ribonuclease H"/>
    <property type="match status" value="1"/>
</dbReference>
<gene>
    <name evidence="3" type="ORF">FB558_5419</name>
</gene>
<dbReference type="SUPFAM" id="SSF53098">
    <property type="entry name" value="Ribonuclease H-like"/>
    <property type="match status" value="1"/>
</dbReference>
<dbReference type="PANTHER" id="PTHR46889:SF5">
    <property type="entry name" value="INTEGRASE PROTEIN"/>
    <property type="match status" value="1"/>
</dbReference>
<dbReference type="Pfam" id="PF00665">
    <property type="entry name" value="rve"/>
    <property type="match status" value="1"/>
</dbReference>
<evidence type="ECO:0000259" key="2">
    <source>
        <dbReference type="PROSITE" id="PS50994"/>
    </source>
</evidence>
<dbReference type="GO" id="GO:0015074">
    <property type="term" value="P:DNA integration"/>
    <property type="evidence" value="ECO:0007669"/>
    <property type="project" value="InterPro"/>
</dbReference>
<dbReference type="GO" id="GO:0003676">
    <property type="term" value="F:nucleic acid binding"/>
    <property type="evidence" value="ECO:0007669"/>
    <property type="project" value="InterPro"/>
</dbReference>
<comment type="function">
    <text evidence="1">Involved in the transposition of the insertion sequence.</text>
</comment>
<proteinExistence type="predicted"/>
<organism evidence="3 4">
    <name type="scientific">Pseudonocardia kunmingensis</name>
    <dbReference type="NCBI Taxonomy" id="630975"/>
    <lineage>
        <taxon>Bacteria</taxon>
        <taxon>Bacillati</taxon>
        <taxon>Actinomycetota</taxon>
        <taxon>Actinomycetes</taxon>
        <taxon>Pseudonocardiales</taxon>
        <taxon>Pseudonocardiaceae</taxon>
        <taxon>Pseudonocardia</taxon>
    </lineage>
</organism>
<accession>A0A543DK01</accession>
<feature type="domain" description="Integrase catalytic" evidence="2">
    <location>
        <begin position="103"/>
        <end position="275"/>
    </location>
</feature>
<dbReference type="AlphaFoldDB" id="A0A543DK01"/>
<name>A0A543DK01_9PSEU</name>
<evidence type="ECO:0000313" key="3">
    <source>
        <dbReference type="EMBL" id="TQM09652.1"/>
    </source>
</evidence>